<reference evidence="3" key="1">
    <citation type="journal article" date="2019" name="Int. J. Syst. Evol. Microbiol.">
        <title>The Global Catalogue of Microorganisms (GCM) 10K type strain sequencing project: providing services to taxonomists for standard genome sequencing and annotation.</title>
        <authorList>
            <consortium name="The Broad Institute Genomics Platform"/>
            <consortium name="The Broad Institute Genome Sequencing Center for Infectious Disease"/>
            <person name="Wu L."/>
            <person name="Ma J."/>
        </authorList>
    </citation>
    <scope>NUCLEOTIDE SEQUENCE [LARGE SCALE GENOMIC DNA]</scope>
    <source>
        <strain evidence="3">JCM 17024</strain>
    </source>
</reference>
<evidence type="ECO:0000256" key="1">
    <source>
        <dbReference type="SAM" id="Phobius"/>
    </source>
</evidence>
<evidence type="ECO:0008006" key="4">
    <source>
        <dbReference type="Google" id="ProtNLM"/>
    </source>
</evidence>
<keyword evidence="1" id="KW-0472">Membrane</keyword>
<name>A0ABP7N0R0_9MICO</name>
<feature type="transmembrane region" description="Helical" evidence="1">
    <location>
        <begin position="70"/>
        <end position="87"/>
    </location>
</feature>
<gene>
    <name evidence="2" type="ORF">GCM10022383_10580</name>
</gene>
<keyword evidence="1" id="KW-0812">Transmembrane</keyword>
<sequence>MDFLFSALIFLHILGAAALVGGWLATFRKPTVGVFQMAGAWVQLVTGLLLVLLAELTRDDGGPGVNHAKIGVKLVILIGVLVAALIGRRRVKKGEEVGTGLAHAVGGLSLINIAIAVFW</sequence>
<evidence type="ECO:0000313" key="2">
    <source>
        <dbReference type="EMBL" id="GAA3933960.1"/>
    </source>
</evidence>
<feature type="transmembrane region" description="Helical" evidence="1">
    <location>
        <begin position="99"/>
        <end position="118"/>
    </location>
</feature>
<keyword evidence="3" id="KW-1185">Reference proteome</keyword>
<organism evidence="2 3">
    <name type="scientific">Microbacterium soli</name>
    <dbReference type="NCBI Taxonomy" id="446075"/>
    <lineage>
        <taxon>Bacteria</taxon>
        <taxon>Bacillati</taxon>
        <taxon>Actinomycetota</taxon>
        <taxon>Actinomycetes</taxon>
        <taxon>Micrococcales</taxon>
        <taxon>Microbacteriaceae</taxon>
        <taxon>Microbacterium</taxon>
    </lineage>
</organism>
<dbReference type="Proteomes" id="UP001501591">
    <property type="component" value="Unassembled WGS sequence"/>
</dbReference>
<keyword evidence="1" id="KW-1133">Transmembrane helix</keyword>
<dbReference type="EMBL" id="BAABCP010000001">
    <property type="protein sequence ID" value="GAA3933960.1"/>
    <property type="molecule type" value="Genomic_DNA"/>
</dbReference>
<comment type="caution">
    <text evidence="2">The sequence shown here is derived from an EMBL/GenBank/DDBJ whole genome shotgun (WGS) entry which is preliminary data.</text>
</comment>
<feature type="transmembrane region" description="Helical" evidence="1">
    <location>
        <begin position="6"/>
        <end position="26"/>
    </location>
</feature>
<dbReference type="RefSeq" id="WP_344818481.1">
    <property type="nucleotide sequence ID" value="NZ_BAABCP010000001.1"/>
</dbReference>
<evidence type="ECO:0000313" key="3">
    <source>
        <dbReference type="Proteomes" id="UP001501591"/>
    </source>
</evidence>
<feature type="transmembrane region" description="Helical" evidence="1">
    <location>
        <begin position="38"/>
        <end position="58"/>
    </location>
</feature>
<proteinExistence type="predicted"/>
<accession>A0ABP7N0R0</accession>
<protein>
    <recommendedName>
        <fullName evidence="4">Integral membrane protein</fullName>
    </recommendedName>
</protein>